<organism evidence="1 2">
    <name type="scientific">Lentibacillus persicus</name>
    <dbReference type="NCBI Taxonomy" id="640948"/>
    <lineage>
        <taxon>Bacteria</taxon>
        <taxon>Bacillati</taxon>
        <taxon>Bacillota</taxon>
        <taxon>Bacilli</taxon>
        <taxon>Bacillales</taxon>
        <taxon>Bacillaceae</taxon>
        <taxon>Lentibacillus</taxon>
    </lineage>
</organism>
<name>A0A1I2ARI7_9BACI</name>
<evidence type="ECO:0000313" key="1">
    <source>
        <dbReference type="EMBL" id="SFE45623.1"/>
    </source>
</evidence>
<dbReference type="Pfam" id="PF07307">
    <property type="entry name" value="HEPPP_synt_1"/>
    <property type="match status" value="1"/>
</dbReference>
<dbReference type="Proteomes" id="UP000199474">
    <property type="component" value="Unassembled WGS sequence"/>
</dbReference>
<sequence length="264" mass="30211">MQTSSMEISHLKAIIQKSMRHTYIDQFAQVPKLDNDKLYILIAILNNTNLSKEKKESYIVTAMLIQTALDTHDLVPDSNAFHEETEEKSKQLSVLAGDYYSGLYYWLLAEVEEVEMTQVLARAITDINEYKMQLYYKNFESMDTFMAIFKKMNSLLITRIAQQTGETDISSIAGEWLMIRKITSAKSRSAQSRADKGFDPWLDKILLDDKYTGLNKLDFFIHQESLLIERHLEKLPAHFSSIASNLRETLGTTSSIDSSIAEEG</sequence>
<dbReference type="AlphaFoldDB" id="A0A1I2ARI7"/>
<accession>A0A1I2ARI7</accession>
<reference evidence="2" key="1">
    <citation type="submission" date="2016-10" db="EMBL/GenBank/DDBJ databases">
        <authorList>
            <person name="Varghese N."/>
            <person name="Submissions S."/>
        </authorList>
    </citation>
    <scope>NUCLEOTIDE SEQUENCE [LARGE SCALE GENOMIC DNA]</scope>
    <source>
        <strain evidence="2">DSM 22530</strain>
    </source>
</reference>
<dbReference type="EMBL" id="FOMR01000017">
    <property type="protein sequence ID" value="SFE45623.1"/>
    <property type="molecule type" value="Genomic_DNA"/>
</dbReference>
<dbReference type="STRING" id="640948.SAMN05216238_1179"/>
<proteinExistence type="predicted"/>
<gene>
    <name evidence="1" type="ORF">SAMN05216238_1179</name>
</gene>
<protein>
    <submittedName>
        <fullName evidence="1">Heptaprenyl diphosphate synthase</fullName>
    </submittedName>
</protein>
<dbReference type="InterPro" id="IPR009920">
    <property type="entry name" value="HEPPP_synth_su1"/>
</dbReference>
<dbReference type="Gene3D" id="1.20.120.1450">
    <property type="match status" value="1"/>
</dbReference>
<keyword evidence="2" id="KW-1185">Reference proteome</keyword>
<dbReference type="GO" id="GO:0009234">
    <property type="term" value="P:menaquinone biosynthetic process"/>
    <property type="evidence" value="ECO:0007669"/>
    <property type="project" value="InterPro"/>
</dbReference>
<evidence type="ECO:0000313" key="2">
    <source>
        <dbReference type="Proteomes" id="UP000199474"/>
    </source>
</evidence>